<dbReference type="EMBL" id="CAMAPF010000958">
    <property type="protein sequence ID" value="CAH9129927.1"/>
    <property type="molecule type" value="Genomic_DNA"/>
</dbReference>
<evidence type="ECO:0008006" key="6">
    <source>
        <dbReference type="Google" id="ProtNLM"/>
    </source>
</evidence>
<feature type="domain" description="R3H" evidence="2">
    <location>
        <begin position="23"/>
        <end position="88"/>
    </location>
</feature>
<dbReference type="Proteomes" id="UP001152523">
    <property type="component" value="Unassembled WGS sequence"/>
</dbReference>
<keyword evidence="1" id="KW-0597">Phosphoprotein</keyword>
<evidence type="ECO:0000313" key="5">
    <source>
        <dbReference type="Proteomes" id="UP001152523"/>
    </source>
</evidence>
<feature type="domain" description="R3H" evidence="2">
    <location>
        <begin position="135"/>
        <end position="200"/>
    </location>
</feature>
<dbReference type="CDD" id="cd02325">
    <property type="entry name" value="R3H"/>
    <property type="match status" value="2"/>
</dbReference>
<dbReference type="PROSITE" id="PS51673">
    <property type="entry name" value="SUZ"/>
    <property type="match status" value="1"/>
</dbReference>
<reference evidence="4" key="1">
    <citation type="submission" date="2022-07" db="EMBL/GenBank/DDBJ databases">
        <authorList>
            <person name="Macas J."/>
            <person name="Novak P."/>
            <person name="Neumann P."/>
        </authorList>
    </citation>
    <scope>NUCLEOTIDE SEQUENCE</scope>
</reference>
<dbReference type="SMART" id="SM00393">
    <property type="entry name" value="R3H"/>
    <property type="match status" value="2"/>
</dbReference>
<evidence type="ECO:0000259" key="3">
    <source>
        <dbReference type="PROSITE" id="PS51673"/>
    </source>
</evidence>
<dbReference type="Pfam" id="PF12752">
    <property type="entry name" value="SUZ"/>
    <property type="match status" value="1"/>
</dbReference>
<dbReference type="PANTHER" id="PTHR15672:SF25">
    <property type="entry name" value="OS01G0100600 PROTEIN"/>
    <property type="match status" value="1"/>
</dbReference>
<dbReference type="InterPro" id="IPR024771">
    <property type="entry name" value="SUZ"/>
</dbReference>
<comment type="caution">
    <text evidence="4">The sequence shown here is derived from an EMBL/GenBank/DDBJ whole genome shotgun (WGS) entry which is preliminary data.</text>
</comment>
<dbReference type="SUPFAM" id="SSF82708">
    <property type="entry name" value="R3H domain"/>
    <property type="match status" value="2"/>
</dbReference>
<evidence type="ECO:0000259" key="2">
    <source>
        <dbReference type="PROSITE" id="PS51061"/>
    </source>
</evidence>
<gene>
    <name evidence="4" type="ORF">CEPIT_LOCUS30236</name>
</gene>
<dbReference type="InterPro" id="IPR001374">
    <property type="entry name" value="R3H_dom"/>
</dbReference>
<evidence type="ECO:0000313" key="4">
    <source>
        <dbReference type="EMBL" id="CAH9129927.1"/>
    </source>
</evidence>
<dbReference type="Gene3D" id="3.30.1370.50">
    <property type="entry name" value="R3H-like domain"/>
    <property type="match status" value="2"/>
</dbReference>
<proteinExistence type="predicted"/>
<dbReference type="InterPro" id="IPR051937">
    <property type="entry name" value="R3H_domain_containing"/>
</dbReference>
<name>A0AAV0F358_9ASTE</name>
<dbReference type="InterPro" id="IPR036867">
    <property type="entry name" value="R3H_dom_sf"/>
</dbReference>
<sequence length="506" mass="56219">MSSNEFAMVEELAFLVKGNIYCKELVLSVEDAFVDFLQNNSSSKRVLDLEPMNSYKRLLVHRLADIFGFSHHSVGEGDDRHIVVEQCPGTSIPSILVRDLLWKYGELNSPEDSDQESEDEVKDLAYTVKNNLPCKHLILSMEEAFIKFLQDDTSSNGVLELKPMDSYSRHLLHRLADIFGLSHHSEGEGEDRHLVVEQCSETLIPSVLVRDVLQQCGEVVSPLNFDVLSRKHEGADGSSQAENPETKHFTSLDEKEASYLAARQRIFSGDANEAGNATERPKKDLKVARRMIEHALGQKIRQSNNEIIFMALDEQRGGEAMDGVIIKEEGGTEMKMDMNNNSVGSLLGEEKSEGGIGKEDLIKEQHMGGVIIKEEGGAEMKMDMNNNSVGSLLGEVKSEGRIWKEDLIKEQHMDGIIIKEEGGTEMKVDMNNNGVGSLLGEVKSEGGIRKDDLIKEQHMGAAKRLFANALGIPRDVNLSKGSVESKQTKVFRVKKEEEDTLADCST</sequence>
<dbReference type="PROSITE" id="PS51061">
    <property type="entry name" value="R3H"/>
    <property type="match status" value="2"/>
</dbReference>
<accession>A0AAV0F358</accession>
<dbReference type="AlphaFoldDB" id="A0AAV0F358"/>
<organism evidence="4 5">
    <name type="scientific">Cuscuta epithymum</name>
    <dbReference type="NCBI Taxonomy" id="186058"/>
    <lineage>
        <taxon>Eukaryota</taxon>
        <taxon>Viridiplantae</taxon>
        <taxon>Streptophyta</taxon>
        <taxon>Embryophyta</taxon>
        <taxon>Tracheophyta</taxon>
        <taxon>Spermatophyta</taxon>
        <taxon>Magnoliopsida</taxon>
        <taxon>eudicotyledons</taxon>
        <taxon>Gunneridae</taxon>
        <taxon>Pentapetalae</taxon>
        <taxon>asterids</taxon>
        <taxon>lamiids</taxon>
        <taxon>Solanales</taxon>
        <taxon>Convolvulaceae</taxon>
        <taxon>Cuscuteae</taxon>
        <taxon>Cuscuta</taxon>
        <taxon>Cuscuta subgen. Cuscuta</taxon>
    </lineage>
</organism>
<dbReference type="Pfam" id="PF01424">
    <property type="entry name" value="R3H"/>
    <property type="match status" value="2"/>
</dbReference>
<dbReference type="PANTHER" id="PTHR15672">
    <property type="entry name" value="CAMP-REGULATED PHOSPHOPROTEIN 21 RELATED R3H DOMAIN CONTAINING PROTEIN"/>
    <property type="match status" value="1"/>
</dbReference>
<keyword evidence="5" id="KW-1185">Reference proteome</keyword>
<protein>
    <recommendedName>
        <fullName evidence="6">R3H domain-containing protein</fullName>
    </recommendedName>
</protein>
<feature type="domain" description="SUZ" evidence="3">
    <location>
        <begin position="203"/>
        <end position="271"/>
    </location>
</feature>
<evidence type="ECO:0000256" key="1">
    <source>
        <dbReference type="ARBA" id="ARBA00022553"/>
    </source>
</evidence>
<dbReference type="GO" id="GO:0003676">
    <property type="term" value="F:nucleic acid binding"/>
    <property type="evidence" value="ECO:0007669"/>
    <property type="project" value="UniProtKB-UniRule"/>
</dbReference>